<protein>
    <submittedName>
        <fullName evidence="1">Uncharacterized protein</fullName>
    </submittedName>
</protein>
<evidence type="ECO:0000313" key="1">
    <source>
        <dbReference type="EMBL" id="GFH22762.1"/>
    </source>
</evidence>
<comment type="caution">
    <text evidence="1">The sequence shown here is derived from an EMBL/GenBank/DDBJ whole genome shotgun (WGS) entry which is preliminary data.</text>
</comment>
<evidence type="ECO:0000313" key="2">
    <source>
        <dbReference type="Proteomes" id="UP000485058"/>
    </source>
</evidence>
<accession>A0A6A0A1C9</accession>
<reference evidence="1 2" key="1">
    <citation type="submission" date="2020-02" db="EMBL/GenBank/DDBJ databases">
        <title>Draft genome sequence of Haematococcus lacustris strain NIES-144.</title>
        <authorList>
            <person name="Morimoto D."/>
            <person name="Nakagawa S."/>
            <person name="Yoshida T."/>
            <person name="Sawayama S."/>
        </authorList>
    </citation>
    <scope>NUCLEOTIDE SEQUENCE [LARGE SCALE GENOMIC DNA]</scope>
    <source>
        <strain evidence="1 2">NIES-144</strain>
    </source>
</reference>
<dbReference type="AlphaFoldDB" id="A0A6A0A1C9"/>
<organism evidence="1 2">
    <name type="scientific">Haematococcus lacustris</name>
    <name type="common">Green alga</name>
    <name type="synonym">Haematococcus pluvialis</name>
    <dbReference type="NCBI Taxonomy" id="44745"/>
    <lineage>
        <taxon>Eukaryota</taxon>
        <taxon>Viridiplantae</taxon>
        <taxon>Chlorophyta</taxon>
        <taxon>core chlorophytes</taxon>
        <taxon>Chlorophyceae</taxon>
        <taxon>CS clade</taxon>
        <taxon>Chlamydomonadales</taxon>
        <taxon>Haematococcaceae</taxon>
        <taxon>Haematococcus</taxon>
    </lineage>
</organism>
<keyword evidence="2" id="KW-1185">Reference proteome</keyword>
<name>A0A6A0A1C9_HAELA</name>
<proteinExistence type="predicted"/>
<sequence>MPSAVRSLVPLLTTRTIDREQLRSSKCSVSDCAQLRAMKLKSSGKNTECVPRVLLQIGTGFGFKLPPAASCLDCGGATSTGFTATVEWLKLWLRVAPGWLWPAVIVLCCCGDDTSGRECCDDCGCSCDAAAPAGGTSVPALLLIEA</sequence>
<dbReference type="Proteomes" id="UP000485058">
    <property type="component" value="Unassembled WGS sequence"/>
</dbReference>
<gene>
    <name evidence="1" type="ORF">HaLaN_20274</name>
</gene>
<dbReference type="EMBL" id="BLLF01002118">
    <property type="protein sequence ID" value="GFH22762.1"/>
    <property type="molecule type" value="Genomic_DNA"/>
</dbReference>